<reference evidence="23 24" key="1">
    <citation type="submission" date="2018-08" db="EMBL/GenBank/DDBJ databases">
        <title>A genome reference for cultivated species of the human gut microbiota.</title>
        <authorList>
            <person name="Zou Y."/>
            <person name="Xue W."/>
            <person name="Luo G."/>
        </authorList>
    </citation>
    <scope>NUCLEOTIDE SEQUENCE [LARGE SCALE GENOMIC DNA]</scope>
    <source>
        <strain evidence="20 24">AF14-26</strain>
        <strain evidence="21 23">AM18-6</strain>
    </source>
</reference>
<dbReference type="Pfam" id="PF00004">
    <property type="entry name" value="AAA"/>
    <property type="match status" value="1"/>
</dbReference>
<comment type="subunit">
    <text evidence="10 11">Homohexamer. Organized in a ring with a central cavity.</text>
</comment>
<evidence type="ECO:0000256" key="8">
    <source>
        <dbReference type="ARBA" id="ARBA00023016"/>
    </source>
</evidence>
<evidence type="ECO:0000256" key="12">
    <source>
        <dbReference type="PIRSR" id="PIRSR001174-1"/>
    </source>
</evidence>
<dbReference type="InterPro" id="IPR027543">
    <property type="entry name" value="Lon_bac"/>
</dbReference>
<comment type="induction">
    <text evidence="10">By heat shock.</text>
</comment>
<feature type="domain" description="Lon N-terminal" evidence="17">
    <location>
        <begin position="40"/>
        <end position="235"/>
    </location>
</feature>
<dbReference type="PANTHER" id="PTHR10046">
    <property type="entry name" value="ATP DEPENDENT LON PROTEASE FAMILY MEMBER"/>
    <property type="match status" value="1"/>
</dbReference>
<dbReference type="FunFam" id="3.40.50.300:FF:000021">
    <property type="entry name" value="Lon protease homolog"/>
    <property type="match status" value="1"/>
</dbReference>
<feature type="binding site" evidence="10 13">
    <location>
        <begin position="386"/>
        <end position="393"/>
    </location>
    <ligand>
        <name>ATP</name>
        <dbReference type="ChEBI" id="CHEBI:30616"/>
    </ligand>
</feature>
<comment type="subcellular location">
    <subcellularLocation>
        <location evidence="1 10 11">Cytoplasm</location>
    </subcellularLocation>
</comment>
<dbReference type="EMBL" id="QRZH01000004">
    <property type="protein sequence ID" value="RGV56630.1"/>
    <property type="molecule type" value="Genomic_DNA"/>
</dbReference>
<evidence type="ECO:0000256" key="15">
    <source>
        <dbReference type="RuleBase" id="RU000591"/>
    </source>
</evidence>
<evidence type="ECO:0000256" key="2">
    <source>
        <dbReference type="ARBA" id="ARBA00022490"/>
    </source>
</evidence>
<dbReference type="GO" id="GO:0016887">
    <property type="term" value="F:ATP hydrolysis activity"/>
    <property type="evidence" value="ECO:0007669"/>
    <property type="project" value="UniProtKB-UniRule"/>
</dbReference>
<dbReference type="SUPFAM" id="SSF88697">
    <property type="entry name" value="PUA domain-like"/>
    <property type="match status" value="1"/>
</dbReference>
<dbReference type="InterPro" id="IPR003111">
    <property type="entry name" value="Lon_prtase_N"/>
</dbReference>
<comment type="function">
    <text evidence="10">ATP-dependent serine protease that mediates the selective degradation of mutant and abnormal proteins as well as certain short-lived regulatory proteins. Required for cellular homeostasis and for survival from DNA damage and developmental changes induced by stress. Degrades polypeptides processively to yield small peptide fragments that are 5 to 10 amino acids long. Binds to DNA in a double-stranded, site-specific manner.</text>
</comment>
<dbReference type="InterPro" id="IPR015947">
    <property type="entry name" value="PUA-like_sf"/>
</dbReference>
<dbReference type="Proteomes" id="UP000286270">
    <property type="component" value="Unassembled WGS sequence"/>
</dbReference>
<dbReference type="GO" id="GO:0005737">
    <property type="term" value="C:cytoplasm"/>
    <property type="evidence" value="ECO:0007669"/>
    <property type="project" value="UniProtKB-SubCell"/>
</dbReference>
<keyword evidence="7 10" id="KW-0067">ATP-binding</keyword>
<feature type="domain" description="Lon proteolytic" evidence="16">
    <location>
        <begin position="623"/>
        <end position="805"/>
    </location>
</feature>
<dbReference type="GO" id="GO:0005524">
    <property type="term" value="F:ATP binding"/>
    <property type="evidence" value="ECO:0007669"/>
    <property type="project" value="UniProtKB-UniRule"/>
</dbReference>
<dbReference type="InterPro" id="IPR054594">
    <property type="entry name" value="Lon_lid"/>
</dbReference>
<organism evidence="21 23">
    <name type="scientific">Bacteroides fragilis</name>
    <dbReference type="NCBI Taxonomy" id="817"/>
    <lineage>
        <taxon>Bacteria</taxon>
        <taxon>Pseudomonadati</taxon>
        <taxon>Bacteroidota</taxon>
        <taxon>Bacteroidia</taxon>
        <taxon>Bacteroidales</taxon>
        <taxon>Bacteroidaceae</taxon>
        <taxon>Bacteroides</taxon>
    </lineage>
</organism>
<name>A0A081UE66_BACFG</name>
<dbReference type="AlphaFoldDB" id="A0A081UE66"/>
<dbReference type="Gene3D" id="1.10.8.60">
    <property type="match status" value="1"/>
</dbReference>
<dbReference type="InterPro" id="IPR008268">
    <property type="entry name" value="Peptidase_S16_AS"/>
</dbReference>
<dbReference type="SUPFAM" id="SSF52540">
    <property type="entry name" value="P-loop containing nucleoside triphosphate hydrolases"/>
    <property type="match status" value="1"/>
</dbReference>
<dbReference type="InterPro" id="IPR014721">
    <property type="entry name" value="Ribsml_uS5_D2-typ_fold_subgr"/>
</dbReference>
<dbReference type="Gene3D" id="1.20.5.5270">
    <property type="match status" value="1"/>
</dbReference>
<dbReference type="InterPro" id="IPR046336">
    <property type="entry name" value="Lon_prtase_N_sf"/>
</dbReference>
<evidence type="ECO:0000256" key="14">
    <source>
        <dbReference type="PROSITE-ProRule" id="PRU01122"/>
    </source>
</evidence>
<reference evidence="19 22" key="2">
    <citation type="submission" date="2019-03" db="EMBL/GenBank/DDBJ databases">
        <title>Complete genome assembly of MDR B. fragilis.</title>
        <authorList>
            <person name="Sydenham T.V."/>
            <person name="Hasman H."/>
            <person name="Justesen U.S."/>
        </authorList>
    </citation>
    <scope>NUCLEOTIDE SEQUENCE [LARGE SCALE GENOMIC DNA]</scope>
    <source>
        <strain evidence="19 22">DCMOUH0067B</strain>
    </source>
</reference>
<dbReference type="EMBL" id="QRJE01000005">
    <property type="protein sequence ID" value="RHH15161.1"/>
    <property type="molecule type" value="Genomic_DNA"/>
</dbReference>
<dbReference type="HAMAP" id="MF_01973">
    <property type="entry name" value="lon_bact"/>
    <property type="match status" value="1"/>
</dbReference>
<dbReference type="Pfam" id="PF02190">
    <property type="entry name" value="LON_substr_bdg"/>
    <property type="match status" value="1"/>
</dbReference>
<dbReference type="PRINTS" id="PR00830">
    <property type="entry name" value="ENDOLAPTASE"/>
</dbReference>
<keyword evidence="8 10" id="KW-0346">Stress response</keyword>
<evidence type="ECO:0000256" key="1">
    <source>
        <dbReference type="ARBA" id="ARBA00004496"/>
    </source>
</evidence>
<accession>A0A081UE66</accession>
<dbReference type="GO" id="GO:0043565">
    <property type="term" value="F:sequence-specific DNA binding"/>
    <property type="evidence" value="ECO:0007669"/>
    <property type="project" value="UniProtKB-UniRule"/>
</dbReference>
<dbReference type="GeneID" id="99671810"/>
<dbReference type="Proteomes" id="UP001079672">
    <property type="component" value="Unassembled WGS sequence"/>
</dbReference>
<dbReference type="InterPro" id="IPR008269">
    <property type="entry name" value="Lon_proteolytic"/>
</dbReference>
<evidence type="ECO:0000259" key="16">
    <source>
        <dbReference type="PROSITE" id="PS51786"/>
    </source>
</evidence>
<dbReference type="CDD" id="cd19500">
    <property type="entry name" value="RecA-like_Lon"/>
    <property type="match status" value="1"/>
</dbReference>
<dbReference type="InterPro" id="IPR020568">
    <property type="entry name" value="Ribosomal_Su5_D2-typ_SF"/>
</dbReference>
<evidence type="ECO:0000256" key="9">
    <source>
        <dbReference type="ARBA" id="ARBA00050665"/>
    </source>
</evidence>
<dbReference type="Gene3D" id="3.40.50.300">
    <property type="entry name" value="P-loop containing nucleotide triphosphate hydrolases"/>
    <property type="match status" value="1"/>
</dbReference>
<proteinExistence type="evidence at transcript level"/>
<dbReference type="Pfam" id="PF22667">
    <property type="entry name" value="Lon_lid"/>
    <property type="match status" value="1"/>
</dbReference>
<keyword evidence="3 10" id="KW-0645">Protease</keyword>
<keyword evidence="5 10" id="KW-0378">Hydrolase</keyword>
<gene>
    <name evidence="10 21" type="primary">lon</name>
    <name evidence="21" type="ORF">DW228_03630</name>
    <name evidence="20" type="ORF">DWW08_06570</name>
    <name evidence="19" type="ORF">IA74_016190</name>
    <name evidence="18" type="ORF">O1433_01710</name>
</gene>
<dbReference type="Gene3D" id="1.20.58.1480">
    <property type="match status" value="1"/>
</dbReference>
<dbReference type="Proteomes" id="UP000266644">
    <property type="component" value="Unassembled WGS sequence"/>
</dbReference>
<evidence type="ECO:0000256" key="7">
    <source>
        <dbReference type="ARBA" id="ARBA00022840"/>
    </source>
</evidence>
<dbReference type="InterPro" id="IPR003593">
    <property type="entry name" value="AAA+_ATPase"/>
</dbReference>
<keyword evidence="4 10" id="KW-0547">Nucleotide-binding</keyword>
<dbReference type="InterPro" id="IPR003959">
    <property type="entry name" value="ATPase_AAA_core"/>
</dbReference>
<feature type="active site" evidence="10 12">
    <location>
        <position position="711"/>
    </location>
</feature>
<dbReference type="EC" id="3.4.21.53" evidence="10 11"/>
<dbReference type="RefSeq" id="WP_032530004.1">
    <property type="nucleotide sequence ID" value="NZ_CP018937.1"/>
</dbReference>
<dbReference type="Proteomes" id="UP000028294">
    <property type="component" value="Chromosome"/>
</dbReference>
<dbReference type="InterPro" id="IPR027065">
    <property type="entry name" value="Lon_Prtase"/>
</dbReference>
<dbReference type="Gene3D" id="3.30.230.10">
    <property type="match status" value="1"/>
</dbReference>
<evidence type="ECO:0000313" key="18">
    <source>
        <dbReference type="EMBL" id="MCZ2686218.1"/>
    </source>
</evidence>
<dbReference type="InterPro" id="IPR027417">
    <property type="entry name" value="P-loop_NTPase"/>
</dbReference>
<evidence type="ECO:0000259" key="17">
    <source>
        <dbReference type="PROSITE" id="PS51787"/>
    </source>
</evidence>
<evidence type="ECO:0000256" key="13">
    <source>
        <dbReference type="PIRSR" id="PIRSR001174-2"/>
    </source>
</evidence>
<evidence type="ECO:0000256" key="5">
    <source>
        <dbReference type="ARBA" id="ARBA00022801"/>
    </source>
</evidence>
<dbReference type="EMBL" id="JAPTZU010000001">
    <property type="protein sequence ID" value="MCZ2686218.1"/>
    <property type="molecule type" value="Genomic_DNA"/>
</dbReference>
<dbReference type="NCBIfam" id="TIGR00763">
    <property type="entry name" value="lon"/>
    <property type="match status" value="1"/>
</dbReference>
<evidence type="ECO:0000256" key="10">
    <source>
        <dbReference type="HAMAP-Rule" id="MF_01973"/>
    </source>
</evidence>
<dbReference type="PIRSF" id="PIRSF001174">
    <property type="entry name" value="Lon_proteas"/>
    <property type="match status" value="1"/>
</dbReference>
<dbReference type="SMART" id="SM00382">
    <property type="entry name" value="AAA"/>
    <property type="match status" value="1"/>
</dbReference>
<dbReference type="EMBL" id="CP036553">
    <property type="protein sequence ID" value="QCQ37520.1"/>
    <property type="molecule type" value="Genomic_DNA"/>
</dbReference>
<sequence>MKKERYLREMDDQNDNAFSLIADFDGNEDQVFDIKVGETLPVLPLRNMVLFPGVFMPVSVGRKSSLRLVREADKKKSYIAVVCQKMAETDEPAFEDLHPIGTIGKIVRVLEMPDQTTTVIIQGMKRLELKNITETHPYLKGEVNIIDEEIPSKDDKEFQALVETCKDLTIRYIKSSDSLHQESAFAIKNLTNHMFLVDFICTNLPLKKDEKIELLRIDSLRERTYRLLEILNREVQLAEIKASIQMRAREDIDQQQREYFLQQQIKTIQDELGGGGQEQEIEEMRQKAEHMKWSSEVHETFLKELAKLERTHPQSPDYSVQLNYLQTMLNLPWGVYTTDNLNLKNAEKTLNKDHYGLEKVKERILEHLAVLKLKGDMKSPIICLYGPPGVGKTSLGKSIAAALKRKYIRMSLGGVHDEAEIRGHRKTYIGAMPGRIIKNLIKAGSSNPVFILDEIDKVSADRQGDPSSALLEVLDPEQNTAFHDNFLDVDYDLSKVMFIATANNLNTIPGPLLDRMELIEVSGYITEEKVEIARKHLVPKELEANGMKKTDIKIPKDTLEAIIESYTRESGVRELEKKIGKILRKSARQYATDGFFSKTEIKPADLYDFLGAPEYTRDKYQGNDYAGVVTGLAWTAVGGEILFVETSLSRGKGGRLTLTGNLGEVMKESAMLALEYIKAHASLLNLNEEIFDNWNIHVHVPEGAIPKDGPSAGITMATSLASALTQRKVKANLAMTGEITLRGKVLPVGGIKEKILAAKRAGIKEIIMSAENKKNIDEIQDIYLKGLTFHYVNDVKEVFAIALTQEKVADAIDLSVKKASQE</sequence>
<dbReference type="PROSITE" id="PS51786">
    <property type="entry name" value="LON_PROTEOLYTIC"/>
    <property type="match status" value="1"/>
</dbReference>
<evidence type="ECO:0000313" key="19">
    <source>
        <dbReference type="EMBL" id="QCQ37520.1"/>
    </source>
</evidence>
<reference evidence="18" key="3">
    <citation type="submission" date="2022-12" db="EMBL/GenBank/DDBJ databases">
        <title>Development of a Multilocus Sequence Typing Scheme for Bacteroides fragilis Based on Whole Genome Sequencing Data and Clinical Application.</title>
        <authorList>
            <person name="Nielsen F.D."/>
            <person name="Justesen U.S."/>
        </authorList>
    </citation>
    <scope>NUCLEOTIDE SEQUENCE</scope>
    <source>
        <strain evidence="18">BF_AM_ODE_DK_2015_4</strain>
    </source>
</reference>
<evidence type="ECO:0000313" key="24">
    <source>
        <dbReference type="Proteomes" id="UP000286270"/>
    </source>
</evidence>
<dbReference type="SUPFAM" id="SSF54211">
    <property type="entry name" value="Ribosomal protein S5 domain 2-like"/>
    <property type="match status" value="1"/>
</dbReference>
<keyword evidence="6 10" id="KW-0720">Serine protease</keyword>
<evidence type="ECO:0000256" key="4">
    <source>
        <dbReference type="ARBA" id="ARBA00022741"/>
    </source>
</evidence>
<evidence type="ECO:0000313" key="22">
    <source>
        <dbReference type="Proteomes" id="UP000028294"/>
    </source>
</evidence>
<evidence type="ECO:0000256" key="11">
    <source>
        <dbReference type="PIRNR" id="PIRNR001174"/>
    </source>
</evidence>
<dbReference type="GO" id="GO:0006515">
    <property type="term" value="P:protein quality control for misfolded or incompletely synthesized proteins"/>
    <property type="evidence" value="ECO:0007669"/>
    <property type="project" value="UniProtKB-UniRule"/>
</dbReference>
<dbReference type="SMART" id="SM00464">
    <property type="entry name" value="LON"/>
    <property type="match status" value="1"/>
</dbReference>
<comment type="similarity">
    <text evidence="10 11 14 15">Belongs to the peptidase S16 family.</text>
</comment>
<dbReference type="GO" id="GO:0004252">
    <property type="term" value="F:serine-type endopeptidase activity"/>
    <property type="evidence" value="ECO:0007669"/>
    <property type="project" value="UniProtKB-UniRule"/>
</dbReference>
<evidence type="ECO:0000313" key="20">
    <source>
        <dbReference type="EMBL" id="RGV56630.1"/>
    </source>
</evidence>
<dbReference type="InterPro" id="IPR004815">
    <property type="entry name" value="Lon_bac/euk-typ"/>
</dbReference>
<dbReference type="GO" id="GO:0034605">
    <property type="term" value="P:cellular response to heat"/>
    <property type="evidence" value="ECO:0007669"/>
    <property type="project" value="UniProtKB-UniRule"/>
</dbReference>
<feature type="active site" evidence="10 12">
    <location>
        <position position="754"/>
    </location>
</feature>
<dbReference type="Gene3D" id="2.30.130.40">
    <property type="entry name" value="LON domain-like"/>
    <property type="match status" value="1"/>
</dbReference>
<protein>
    <recommendedName>
        <fullName evidence="10 11">Lon protease</fullName>
        <ecNumber evidence="10 11">3.4.21.53</ecNumber>
    </recommendedName>
    <alternativeName>
        <fullName evidence="10">ATP-dependent protease La</fullName>
    </alternativeName>
</protein>
<dbReference type="PROSITE" id="PS51787">
    <property type="entry name" value="LON_N"/>
    <property type="match status" value="1"/>
</dbReference>
<evidence type="ECO:0000256" key="6">
    <source>
        <dbReference type="ARBA" id="ARBA00022825"/>
    </source>
</evidence>
<dbReference type="PROSITE" id="PS01046">
    <property type="entry name" value="LON_SER"/>
    <property type="match status" value="1"/>
</dbReference>
<comment type="catalytic activity">
    <reaction evidence="9 10 11 14">
        <text>Hydrolysis of proteins in presence of ATP.</text>
        <dbReference type="EC" id="3.4.21.53"/>
    </reaction>
</comment>
<evidence type="ECO:0000256" key="3">
    <source>
        <dbReference type="ARBA" id="ARBA00022670"/>
    </source>
</evidence>
<keyword evidence="2 10" id="KW-0963">Cytoplasm</keyword>
<dbReference type="Pfam" id="PF05362">
    <property type="entry name" value="Lon_C"/>
    <property type="match status" value="1"/>
</dbReference>
<evidence type="ECO:0000313" key="21">
    <source>
        <dbReference type="EMBL" id="RHH15161.1"/>
    </source>
</evidence>
<dbReference type="GO" id="GO:0004176">
    <property type="term" value="F:ATP-dependent peptidase activity"/>
    <property type="evidence" value="ECO:0007669"/>
    <property type="project" value="UniProtKB-UniRule"/>
</dbReference>
<evidence type="ECO:0000313" key="23">
    <source>
        <dbReference type="Proteomes" id="UP000266644"/>
    </source>
</evidence>